<evidence type="ECO:0000313" key="1">
    <source>
        <dbReference type="EMBL" id="MBP0492130.1"/>
    </source>
</evidence>
<dbReference type="EMBL" id="JAGIZA010000003">
    <property type="protein sequence ID" value="MBP0492130.1"/>
    <property type="molecule type" value="Genomic_DNA"/>
</dbReference>
<dbReference type="Proteomes" id="UP000677537">
    <property type="component" value="Unassembled WGS sequence"/>
</dbReference>
<comment type="caution">
    <text evidence="1">The sequence shown here is derived from an EMBL/GenBank/DDBJ whole genome shotgun (WGS) entry which is preliminary data.</text>
</comment>
<proteinExistence type="predicted"/>
<dbReference type="RefSeq" id="WP_209371385.1">
    <property type="nucleotide sequence ID" value="NZ_JAGIZA010000003.1"/>
</dbReference>
<evidence type="ECO:0008006" key="3">
    <source>
        <dbReference type="Google" id="ProtNLM"/>
    </source>
</evidence>
<sequence>MGWTWGDVAHNHAPEPQRNHVLSSPLENYRECFLGVRCPGKTCPELRWLPLARLVRDHGDARMEEVIGRLRCELCHQRPARVSIRRVGADGVFLQSDLVLDLVGPGVRRFR</sequence>
<name>A0A940S4M7_9PROT</name>
<accession>A0A940S4M7</accession>
<gene>
    <name evidence="1" type="ORF">J5Y10_04990</name>
</gene>
<keyword evidence="2" id="KW-1185">Reference proteome</keyword>
<reference evidence="1" key="1">
    <citation type="submission" date="2021-03" db="EMBL/GenBank/DDBJ databases">
        <authorList>
            <person name="So Y."/>
        </authorList>
    </citation>
    <scope>NUCLEOTIDE SEQUENCE</scope>
    <source>
        <strain evidence="1">SG15</strain>
    </source>
</reference>
<protein>
    <recommendedName>
        <fullName evidence="3">Transposase</fullName>
    </recommendedName>
</protein>
<dbReference type="AlphaFoldDB" id="A0A940S4M7"/>
<evidence type="ECO:0000313" key="2">
    <source>
        <dbReference type="Proteomes" id="UP000677537"/>
    </source>
</evidence>
<organism evidence="1 2">
    <name type="scientific">Roseomonas indoligenes</name>
    <dbReference type="NCBI Taxonomy" id="2820811"/>
    <lineage>
        <taxon>Bacteria</taxon>
        <taxon>Pseudomonadati</taxon>
        <taxon>Pseudomonadota</taxon>
        <taxon>Alphaproteobacteria</taxon>
        <taxon>Acetobacterales</taxon>
        <taxon>Roseomonadaceae</taxon>
        <taxon>Roseomonas</taxon>
    </lineage>
</organism>